<protein>
    <recommendedName>
        <fullName evidence="8">Transcriptional coactivator p15 (PC4) C-terminal domain-containing protein</fullName>
    </recommendedName>
</protein>
<feature type="domain" description="Transcriptional coactivator p15 (PC4) C-terminal" evidence="8">
    <location>
        <begin position="126"/>
        <end position="176"/>
    </location>
</feature>
<reference evidence="9 10" key="1">
    <citation type="submission" date="2020-11" db="EMBL/GenBank/DDBJ databases">
        <title>Kefir isolates.</title>
        <authorList>
            <person name="Marcisauskas S."/>
            <person name="Kim Y."/>
            <person name="Blasche S."/>
        </authorList>
    </citation>
    <scope>NUCLEOTIDE SEQUENCE [LARGE SCALE GENOMIC DNA]</scope>
    <source>
        <strain evidence="9 10">KR</strain>
    </source>
</reference>
<evidence type="ECO:0000256" key="7">
    <source>
        <dbReference type="SAM" id="MobiDB-lite"/>
    </source>
</evidence>
<feature type="compositionally biased region" description="Basic and acidic residues" evidence="7">
    <location>
        <begin position="57"/>
        <end position="95"/>
    </location>
</feature>
<dbReference type="GO" id="GO:0060261">
    <property type="term" value="P:positive regulation of transcription initiation by RNA polymerase II"/>
    <property type="evidence" value="ECO:0007669"/>
    <property type="project" value="InterPro"/>
</dbReference>
<dbReference type="Proteomes" id="UP000777482">
    <property type="component" value="Unassembled WGS sequence"/>
</dbReference>
<dbReference type="GO" id="GO:0003677">
    <property type="term" value="F:DNA binding"/>
    <property type="evidence" value="ECO:0007669"/>
    <property type="project" value="UniProtKB-KW"/>
</dbReference>
<comment type="subcellular location">
    <subcellularLocation>
        <location evidence="1">Nucleus</location>
    </subcellularLocation>
</comment>
<evidence type="ECO:0000256" key="6">
    <source>
        <dbReference type="ARBA" id="ARBA00023242"/>
    </source>
</evidence>
<dbReference type="GO" id="GO:0003713">
    <property type="term" value="F:transcription coactivator activity"/>
    <property type="evidence" value="ECO:0007669"/>
    <property type="project" value="InterPro"/>
</dbReference>
<dbReference type="Gene3D" id="2.30.31.10">
    <property type="entry name" value="Transcriptional Coactivator Pc4, Chain A"/>
    <property type="match status" value="1"/>
</dbReference>
<dbReference type="PANTHER" id="PTHR13215">
    <property type="entry name" value="RNA POLYMERASE II TRANSCRIPTIONAL COACTIVATOR"/>
    <property type="match status" value="1"/>
</dbReference>
<gene>
    <name evidence="9" type="ORF">C6P46_003236</name>
</gene>
<evidence type="ECO:0000256" key="2">
    <source>
        <dbReference type="ARBA" id="ARBA00009001"/>
    </source>
</evidence>
<evidence type="ECO:0000313" key="9">
    <source>
        <dbReference type="EMBL" id="KAG0662496.1"/>
    </source>
</evidence>
<comment type="similarity">
    <text evidence="2">Belongs to the transcriptional coactivator PC4 family.</text>
</comment>
<organism evidence="9 10">
    <name type="scientific">Rhodotorula mucilaginosa</name>
    <name type="common">Yeast</name>
    <name type="synonym">Rhodotorula rubra</name>
    <dbReference type="NCBI Taxonomy" id="5537"/>
    <lineage>
        <taxon>Eukaryota</taxon>
        <taxon>Fungi</taxon>
        <taxon>Dikarya</taxon>
        <taxon>Basidiomycota</taxon>
        <taxon>Pucciniomycotina</taxon>
        <taxon>Microbotryomycetes</taxon>
        <taxon>Sporidiobolales</taxon>
        <taxon>Sporidiobolaceae</taxon>
        <taxon>Rhodotorula</taxon>
    </lineage>
</organism>
<dbReference type="InterPro" id="IPR009044">
    <property type="entry name" value="ssDNA-bd_transcriptional_reg"/>
</dbReference>
<keyword evidence="6" id="KW-0539">Nucleus</keyword>
<name>A0A9P6W4L1_RHOMI</name>
<evidence type="ECO:0000259" key="8">
    <source>
        <dbReference type="Pfam" id="PF02229"/>
    </source>
</evidence>
<evidence type="ECO:0000256" key="5">
    <source>
        <dbReference type="ARBA" id="ARBA00023163"/>
    </source>
</evidence>
<proteinExistence type="inferred from homology"/>
<dbReference type="InterPro" id="IPR003173">
    <property type="entry name" value="PC4_C"/>
</dbReference>
<dbReference type="OrthoDB" id="2505440at2759"/>
<dbReference type="Pfam" id="PF02229">
    <property type="entry name" value="PC4"/>
    <property type="match status" value="1"/>
</dbReference>
<comment type="caution">
    <text evidence="9">The sequence shown here is derived from an EMBL/GenBank/DDBJ whole genome shotgun (WGS) entry which is preliminary data.</text>
</comment>
<dbReference type="GO" id="GO:0005634">
    <property type="term" value="C:nucleus"/>
    <property type="evidence" value="ECO:0007669"/>
    <property type="project" value="UniProtKB-SubCell"/>
</dbReference>
<keyword evidence="5" id="KW-0804">Transcription</keyword>
<sequence>MPRKLSEEYVDSDDDHSFSPPAEERETRSKKPIKQAASSSKHKASESDSSDSSSEDEPLKKKVKTDATKGKSKATSEKKGKDEKEKKPIKKDRSESPQTKRKVGAAAKYGSGPEVHTDDSGDKYIELAANRRATVRAFKGKTYVDIRETYEQDGKTKPGKKGIMLSIEQWDRLKKAVSTLDDAVDDLA</sequence>
<accession>A0A9P6W4L1</accession>
<dbReference type="InterPro" id="IPR045125">
    <property type="entry name" value="Sub1/Tcp4-like"/>
</dbReference>
<dbReference type="SUPFAM" id="SSF54447">
    <property type="entry name" value="ssDNA-binding transcriptional regulator domain"/>
    <property type="match status" value="1"/>
</dbReference>
<evidence type="ECO:0000256" key="1">
    <source>
        <dbReference type="ARBA" id="ARBA00004123"/>
    </source>
</evidence>
<evidence type="ECO:0000313" key="10">
    <source>
        <dbReference type="Proteomes" id="UP000777482"/>
    </source>
</evidence>
<evidence type="ECO:0000256" key="3">
    <source>
        <dbReference type="ARBA" id="ARBA00023015"/>
    </source>
</evidence>
<keyword evidence="10" id="KW-1185">Reference proteome</keyword>
<feature type="region of interest" description="Disordered" evidence="7">
    <location>
        <begin position="1"/>
        <end position="120"/>
    </location>
</feature>
<keyword evidence="3" id="KW-0805">Transcription regulation</keyword>
<dbReference type="AlphaFoldDB" id="A0A9P6W4L1"/>
<dbReference type="EMBL" id="PUHQ01000026">
    <property type="protein sequence ID" value="KAG0662496.1"/>
    <property type="molecule type" value="Genomic_DNA"/>
</dbReference>
<keyword evidence="4" id="KW-0238">DNA-binding</keyword>
<evidence type="ECO:0000256" key="4">
    <source>
        <dbReference type="ARBA" id="ARBA00023125"/>
    </source>
</evidence>